<sequence length="87" mass="9828">MAAKGSERGITINLLAFGAFTALFGSMEDEEGSVRENELELNWFHLLFCGYLTKIINIMVKFSKWQQEESLRTSLVLTKATGIKILQ</sequence>
<gene>
    <name evidence="2" type="ORF">K8V35_04145</name>
</gene>
<keyword evidence="1" id="KW-0812">Transmembrane</keyword>
<dbReference type="Proteomes" id="UP000763505">
    <property type="component" value="Unassembled WGS sequence"/>
</dbReference>
<feature type="transmembrane region" description="Helical" evidence="1">
    <location>
        <begin position="9"/>
        <end position="27"/>
    </location>
</feature>
<keyword evidence="1" id="KW-1133">Transmembrane helix</keyword>
<reference evidence="2" key="1">
    <citation type="journal article" date="2021" name="PeerJ">
        <title>Extensive microbial diversity within the chicken gut microbiome revealed by metagenomics and culture.</title>
        <authorList>
            <person name="Gilroy R."/>
            <person name="Ravi A."/>
            <person name="Getino M."/>
            <person name="Pursley I."/>
            <person name="Horton D.L."/>
            <person name="Alikhan N.F."/>
            <person name="Baker D."/>
            <person name="Gharbi K."/>
            <person name="Hall N."/>
            <person name="Watson M."/>
            <person name="Adriaenssens E.M."/>
            <person name="Foster-Nyarko E."/>
            <person name="Jarju S."/>
            <person name="Secka A."/>
            <person name="Antonio M."/>
            <person name="Oren A."/>
            <person name="Chaudhuri R.R."/>
            <person name="La Ragione R."/>
            <person name="Hildebrand F."/>
            <person name="Pallen M.J."/>
        </authorList>
    </citation>
    <scope>NUCLEOTIDE SEQUENCE</scope>
    <source>
        <strain evidence="2">6019</strain>
    </source>
</reference>
<organism evidence="2 3">
    <name type="scientific">Aliicoccus persicus</name>
    <dbReference type="NCBI Taxonomy" id="930138"/>
    <lineage>
        <taxon>Bacteria</taxon>
        <taxon>Bacillati</taxon>
        <taxon>Bacillota</taxon>
        <taxon>Bacilli</taxon>
        <taxon>Bacillales</taxon>
        <taxon>Staphylococcaceae</taxon>
        <taxon>Aliicoccus</taxon>
    </lineage>
</organism>
<dbReference type="EMBL" id="DYYI01000042">
    <property type="protein sequence ID" value="HJE19524.1"/>
    <property type="molecule type" value="Genomic_DNA"/>
</dbReference>
<evidence type="ECO:0000256" key="1">
    <source>
        <dbReference type="SAM" id="Phobius"/>
    </source>
</evidence>
<proteinExistence type="predicted"/>
<evidence type="ECO:0000313" key="2">
    <source>
        <dbReference type="EMBL" id="HJE19524.1"/>
    </source>
</evidence>
<keyword evidence="1" id="KW-0472">Membrane</keyword>
<dbReference type="AlphaFoldDB" id="A0A921B6V2"/>
<evidence type="ECO:0000313" key="3">
    <source>
        <dbReference type="Proteomes" id="UP000763505"/>
    </source>
</evidence>
<name>A0A921B6V2_9STAP</name>
<accession>A0A921B6V2</accession>
<comment type="caution">
    <text evidence="2">The sequence shown here is derived from an EMBL/GenBank/DDBJ whole genome shotgun (WGS) entry which is preliminary data.</text>
</comment>
<feature type="transmembrane region" description="Helical" evidence="1">
    <location>
        <begin position="43"/>
        <end position="62"/>
    </location>
</feature>
<reference evidence="2" key="2">
    <citation type="submission" date="2021-09" db="EMBL/GenBank/DDBJ databases">
        <authorList>
            <person name="Gilroy R."/>
        </authorList>
    </citation>
    <scope>NUCLEOTIDE SEQUENCE</scope>
    <source>
        <strain evidence="2">6019</strain>
    </source>
</reference>
<protein>
    <submittedName>
        <fullName evidence="2">Uncharacterized protein</fullName>
    </submittedName>
</protein>